<dbReference type="EMBL" id="GG738908">
    <property type="protein sequence ID" value="EFC38371.1"/>
    <property type="molecule type" value="Genomic_DNA"/>
</dbReference>
<dbReference type="GeneID" id="8858247"/>
<evidence type="ECO:0000313" key="2">
    <source>
        <dbReference type="Proteomes" id="UP000006671"/>
    </source>
</evidence>
<reference evidence="1 2" key="1">
    <citation type="journal article" date="2010" name="Cell">
        <title>The genome of Naegleria gruberi illuminates early eukaryotic versatility.</title>
        <authorList>
            <person name="Fritz-Laylin L.K."/>
            <person name="Prochnik S.E."/>
            <person name="Ginger M.L."/>
            <person name="Dacks J.B."/>
            <person name="Carpenter M.L."/>
            <person name="Field M.C."/>
            <person name="Kuo A."/>
            <person name="Paredez A."/>
            <person name="Chapman J."/>
            <person name="Pham J."/>
            <person name="Shu S."/>
            <person name="Neupane R."/>
            <person name="Cipriano M."/>
            <person name="Mancuso J."/>
            <person name="Tu H."/>
            <person name="Salamov A."/>
            <person name="Lindquist E."/>
            <person name="Shapiro H."/>
            <person name="Lucas S."/>
            <person name="Grigoriev I.V."/>
            <person name="Cande W.Z."/>
            <person name="Fulton C."/>
            <person name="Rokhsar D.S."/>
            <person name="Dawson S.C."/>
        </authorList>
    </citation>
    <scope>NUCLEOTIDE SEQUENCE [LARGE SCALE GENOMIC DNA]</scope>
    <source>
        <strain evidence="1 2">NEG-M</strain>
    </source>
</reference>
<proteinExistence type="predicted"/>
<dbReference type="InParanoid" id="D2VXN9"/>
<evidence type="ECO:0000313" key="1">
    <source>
        <dbReference type="EMBL" id="EFC38371.1"/>
    </source>
</evidence>
<dbReference type="VEuPathDB" id="AmoebaDB:NAEGRDRAFT_73816"/>
<dbReference type="KEGG" id="ngr:NAEGRDRAFT_73816"/>
<organism evidence="2">
    <name type="scientific">Naegleria gruberi</name>
    <name type="common">Amoeba</name>
    <dbReference type="NCBI Taxonomy" id="5762"/>
    <lineage>
        <taxon>Eukaryota</taxon>
        <taxon>Discoba</taxon>
        <taxon>Heterolobosea</taxon>
        <taxon>Tetramitia</taxon>
        <taxon>Eutetramitia</taxon>
        <taxon>Vahlkampfiidae</taxon>
        <taxon>Naegleria</taxon>
    </lineage>
</organism>
<protein>
    <submittedName>
        <fullName evidence="1">Predicted protein</fullName>
    </submittedName>
</protein>
<accession>D2VXN9</accession>
<sequence length="143" mass="16744">MQHFIVYFVSSDLVGIEVIPQFYSSFPSLFLKMCNGVAKRYGEQFLLNAQHFTLINSSDNDQQQVILTQLGENPKTVDTDYLMQNLIERYARAWSSKERKQIRANLDRMVKLNENVLDNNTESELEVLDLYQRVMSYPQKPNK</sequence>
<dbReference type="AlphaFoldDB" id="D2VXN9"/>
<name>D2VXN9_NAEGR</name>
<keyword evidence="2" id="KW-1185">Reference proteome</keyword>
<gene>
    <name evidence="1" type="ORF">NAEGRDRAFT_73816</name>
</gene>
<dbReference type="RefSeq" id="XP_002671115.1">
    <property type="nucleotide sequence ID" value="XM_002671069.1"/>
</dbReference>
<dbReference type="Proteomes" id="UP000006671">
    <property type="component" value="Unassembled WGS sequence"/>
</dbReference>